<dbReference type="EMBL" id="BARV01014362">
    <property type="protein sequence ID" value="GAI31359.1"/>
    <property type="molecule type" value="Genomic_DNA"/>
</dbReference>
<reference evidence="2" key="1">
    <citation type="journal article" date="2014" name="Front. Microbiol.">
        <title>High frequency of phylogenetically diverse reductive dehalogenase-homologous genes in deep subseafloor sedimentary metagenomes.</title>
        <authorList>
            <person name="Kawai M."/>
            <person name="Futagami T."/>
            <person name="Toyoda A."/>
            <person name="Takaki Y."/>
            <person name="Nishi S."/>
            <person name="Hori S."/>
            <person name="Arai W."/>
            <person name="Tsubouchi T."/>
            <person name="Morono Y."/>
            <person name="Uchiyama I."/>
            <person name="Ito T."/>
            <person name="Fujiyama A."/>
            <person name="Inagaki F."/>
            <person name="Takami H."/>
        </authorList>
    </citation>
    <scope>NUCLEOTIDE SEQUENCE</scope>
    <source>
        <strain evidence="2">Expedition CK06-06</strain>
    </source>
</reference>
<sequence>SISTVMFSAKSPGDKIEVIHDKDRDNYSK</sequence>
<evidence type="ECO:0000313" key="2">
    <source>
        <dbReference type="EMBL" id="GAI31359.1"/>
    </source>
</evidence>
<comment type="caution">
    <text evidence="2">The sequence shown here is derived from an EMBL/GenBank/DDBJ whole genome shotgun (WGS) entry which is preliminary data.</text>
</comment>
<dbReference type="AlphaFoldDB" id="X1PKE6"/>
<feature type="compositionally biased region" description="Basic and acidic residues" evidence="1">
    <location>
        <begin position="12"/>
        <end position="29"/>
    </location>
</feature>
<feature type="region of interest" description="Disordered" evidence="1">
    <location>
        <begin position="1"/>
        <end position="29"/>
    </location>
</feature>
<organism evidence="2">
    <name type="scientific">marine sediment metagenome</name>
    <dbReference type="NCBI Taxonomy" id="412755"/>
    <lineage>
        <taxon>unclassified sequences</taxon>
        <taxon>metagenomes</taxon>
        <taxon>ecological metagenomes</taxon>
    </lineage>
</organism>
<proteinExistence type="predicted"/>
<protein>
    <submittedName>
        <fullName evidence="2">Uncharacterized protein</fullName>
    </submittedName>
</protein>
<feature type="non-terminal residue" evidence="2">
    <location>
        <position position="1"/>
    </location>
</feature>
<name>X1PKE6_9ZZZZ</name>
<evidence type="ECO:0000256" key="1">
    <source>
        <dbReference type="SAM" id="MobiDB-lite"/>
    </source>
</evidence>
<accession>X1PKE6</accession>
<gene>
    <name evidence="2" type="ORF">S06H3_25141</name>
</gene>